<dbReference type="KEGG" id="pco:PHACADRAFT_149790"/>
<dbReference type="EMBL" id="JH930475">
    <property type="protein sequence ID" value="EKM52860.1"/>
    <property type="molecule type" value="Genomic_DNA"/>
</dbReference>
<reference evidence="1 2" key="1">
    <citation type="journal article" date="2012" name="BMC Genomics">
        <title>Comparative genomics of the white-rot fungi, Phanerochaete carnosa and P. chrysosporium, to elucidate the genetic basis of the distinct wood types they colonize.</title>
        <authorList>
            <person name="Suzuki H."/>
            <person name="MacDonald J."/>
            <person name="Syed K."/>
            <person name="Salamov A."/>
            <person name="Hori C."/>
            <person name="Aerts A."/>
            <person name="Henrissat B."/>
            <person name="Wiebenga A."/>
            <person name="vanKuyk P.A."/>
            <person name="Barry K."/>
            <person name="Lindquist E."/>
            <person name="LaButti K."/>
            <person name="Lapidus A."/>
            <person name="Lucas S."/>
            <person name="Coutinho P."/>
            <person name="Gong Y."/>
            <person name="Samejima M."/>
            <person name="Mahadevan R."/>
            <person name="Abou-Zaid M."/>
            <person name="de Vries R.P."/>
            <person name="Igarashi K."/>
            <person name="Yadav J.S."/>
            <person name="Grigoriev I.V."/>
            <person name="Master E.R."/>
        </authorList>
    </citation>
    <scope>NUCLEOTIDE SEQUENCE [LARGE SCALE GENOMIC DNA]</scope>
    <source>
        <strain evidence="1 2">HHB-10118-sp</strain>
    </source>
</reference>
<sequence>MLFGDLTLSNADDVSQLLAFLGARDFLGCALRTCILHLDLVEDRAPPGIPWSHHLLLRLSGQALLVNATWTIRNSPADDELQQARRPSSLPSWCLLPRTLPTSSIPLFHLTLSGLHIPSVRGLANFIKHLQVKQLQLEKITFLEANPGYVLHPRSSPRTSQSDFHVCILDCIKQSTDLPFWIKLAHTLLASQLRLPLDDDTETMIMKHLQLFASLHQCEENISTLAVNYMHLGSDNLTVSFVSLFKLSRHGSIENDASTVLRILPVQNWGKRGQVCRSMRPGNRSC</sequence>
<dbReference type="HOGENOM" id="CLU_973543_0_0_1"/>
<name>K5W1A0_PHACS</name>
<dbReference type="AlphaFoldDB" id="K5W1A0"/>
<evidence type="ECO:0000313" key="1">
    <source>
        <dbReference type="EMBL" id="EKM52860.1"/>
    </source>
</evidence>
<accession>K5W1A0</accession>
<organism evidence="1 2">
    <name type="scientific">Phanerochaete carnosa (strain HHB-10118-sp)</name>
    <name type="common">White-rot fungus</name>
    <name type="synonym">Peniophora carnosa</name>
    <dbReference type="NCBI Taxonomy" id="650164"/>
    <lineage>
        <taxon>Eukaryota</taxon>
        <taxon>Fungi</taxon>
        <taxon>Dikarya</taxon>
        <taxon>Basidiomycota</taxon>
        <taxon>Agaricomycotina</taxon>
        <taxon>Agaricomycetes</taxon>
        <taxon>Polyporales</taxon>
        <taxon>Phanerochaetaceae</taxon>
        <taxon>Phanerochaete</taxon>
    </lineage>
</organism>
<evidence type="ECO:0000313" key="2">
    <source>
        <dbReference type="Proteomes" id="UP000008370"/>
    </source>
</evidence>
<gene>
    <name evidence="1" type="ORF">PHACADRAFT_149790</name>
</gene>
<keyword evidence="2" id="KW-1185">Reference proteome</keyword>
<proteinExistence type="predicted"/>
<dbReference type="Proteomes" id="UP000008370">
    <property type="component" value="Unassembled WGS sequence"/>
</dbReference>
<protein>
    <submittedName>
        <fullName evidence="1">Uncharacterized protein</fullName>
    </submittedName>
</protein>
<dbReference type="GeneID" id="18908816"/>
<dbReference type="OrthoDB" id="10646615at2759"/>
<dbReference type="RefSeq" id="XP_007399189.1">
    <property type="nucleotide sequence ID" value="XM_007399127.1"/>
</dbReference>
<dbReference type="InParanoid" id="K5W1A0"/>